<evidence type="ECO:0000259" key="9">
    <source>
        <dbReference type="Pfam" id="PF09430"/>
    </source>
</evidence>
<organism evidence="10 11">
    <name type="scientific">Athelia psychrophila</name>
    <dbReference type="NCBI Taxonomy" id="1759441"/>
    <lineage>
        <taxon>Eukaryota</taxon>
        <taxon>Fungi</taxon>
        <taxon>Dikarya</taxon>
        <taxon>Basidiomycota</taxon>
        <taxon>Agaricomycotina</taxon>
        <taxon>Agaricomycetes</taxon>
        <taxon>Agaricomycetidae</taxon>
        <taxon>Atheliales</taxon>
        <taxon>Atheliaceae</taxon>
        <taxon>Athelia</taxon>
    </lineage>
</organism>
<feature type="region of interest" description="Disordered" evidence="6">
    <location>
        <begin position="204"/>
        <end position="231"/>
    </location>
</feature>
<evidence type="ECO:0000313" key="11">
    <source>
        <dbReference type="Proteomes" id="UP000076532"/>
    </source>
</evidence>
<evidence type="ECO:0000256" key="1">
    <source>
        <dbReference type="ARBA" id="ARBA00004167"/>
    </source>
</evidence>
<proteinExistence type="predicted"/>
<dbReference type="STRING" id="436010.A0A166AWL8"/>
<evidence type="ECO:0000256" key="8">
    <source>
        <dbReference type="SAM" id="SignalP"/>
    </source>
</evidence>
<feature type="transmembrane region" description="Helical" evidence="7">
    <location>
        <begin position="145"/>
        <end position="163"/>
    </location>
</feature>
<dbReference type="InterPro" id="IPR019008">
    <property type="entry name" value="Beta_sandwich_EMC7"/>
</dbReference>
<dbReference type="InterPro" id="IPR039163">
    <property type="entry name" value="EMC7"/>
</dbReference>
<evidence type="ECO:0000313" key="10">
    <source>
        <dbReference type="EMBL" id="KZP12033.1"/>
    </source>
</evidence>
<feature type="domain" description="ER membrane protein complex subunit 7 beta-sandwich" evidence="9">
    <location>
        <begin position="37"/>
        <end position="148"/>
    </location>
</feature>
<dbReference type="PANTHER" id="PTHR13605:SF4">
    <property type="entry name" value="ER MEMBRANE PROTEIN COMPLEX SUBUNIT 7"/>
    <property type="match status" value="1"/>
</dbReference>
<keyword evidence="11" id="KW-1185">Reference proteome</keyword>
<dbReference type="OrthoDB" id="27095at2759"/>
<dbReference type="AlphaFoldDB" id="A0A166AWL8"/>
<feature type="chain" id="PRO_5007870901" description="ER membrane protein complex subunit 7 beta-sandwich domain-containing protein" evidence="8">
    <location>
        <begin position="20"/>
        <end position="231"/>
    </location>
</feature>
<accession>A0A166AWL8</accession>
<reference evidence="10 11" key="1">
    <citation type="journal article" date="2016" name="Mol. Biol. Evol.">
        <title>Comparative Genomics of Early-Diverging Mushroom-Forming Fungi Provides Insights into the Origins of Lignocellulose Decay Capabilities.</title>
        <authorList>
            <person name="Nagy L.G."/>
            <person name="Riley R."/>
            <person name="Tritt A."/>
            <person name="Adam C."/>
            <person name="Daum C."/>
            <person name="Floudas D."/>
            <person name="Sun H."/>
            <person name="Yadav J.S."/>
            <person name="Pangilinan J."/>
            <person name="Larsson K.H."/>
            <person name="Matsuura K."/>
            <person name="Barry K."/>
            <person name="Labutti K."/>
            <person name="Kuo R."/>
            <person name="Ohm R.A."/>
            <person name="Bhattacharya S.S."/>
            <person name="Shirouzu T."/>
            <person name="Yoshinaga Y."/>
            <person name="Martin F.M."/>
            <person name="Grigoriev I.V."/>
            <person name="Hibbett D.S."/>
        </authorList>
    </citation>
    <scope>NUCLEOTIDE SEQUENCE [LARGE SCALE GENOMIC DNA]</scope>
    <source>
        <strain evidence="10 11">CBS 109695</strain>
    </source>
</reference>
<evidence type="ECO:0000256" key="5">
    <source>
        <dbReference type="ARBA" id="ARBA00023136"/>
    </source>
</evidence>
<dbReference type="Proteomes" id="UP000076532">
    <property type="component" value="Unassembled WGS sequence"/>
</dbReference>
<keyword evidence="4 7" id="KW-1133">Transmembrane helix</keyword>
<dbReference type="PANTHER" id="PTHR13605">
    <property type="entry name" value="ER MEMBRANE PROTEIN COMPLEX SUBUNIT 7"/>
    <property type="match status" value="1"/>
</dbReference>
<keyword evidence="2 7" id="KW-0812">Transmembrane</keyword>
<dbReference type="EMBL" id="KV417653">
    <property type="protein sequence ID" value="KZP12033.1"/>
    <property type="molecule type" value="Genomic_DNA"/>
</dbReference>
<dbReference type="Pfam" id="PF09430">
    <property type="entry name" value="EMC7_beta-sandw"/>
    <property type="match status" value="1"/>
</dbReference>
<evidence type="ECO:0000256" key="4">
    <source>
        <dbReference type="ARBA" id="ARBA00022989"/>
    </source>
</evidence>
<evidence type="ECO:0000256" key="7">
    <source>
        <dbReference type="SAM" id="Phobius"/>
    </source>
</evidence>
<protein>
    <recommendedName>
        <fullName evidence="9">ER membrane protein complex subunit 7 beta-sandwich domain-containing protein</fullName>
    </recommendedName>
</protein>
<gene>
    <name evidence="10" type="ORF">FIBSPDRAFT_799456</name>
</gene>
<comment type="subcellular location">
    <subcellularLocation>
        <location evidence="1">Membrane</location>
        <topology evidence="1">Single-pass membrane protein</topology>
    </subcellularLocation>
</comment>
<evidence type="ECO:0000256" key="2">
    <source>
        <dbReference type="ARBA" id="ARBA00022692"/>
    </source>
</evidence>
<keyword evidence="5 7" id="KW-0472">Membrane</keyword>
<dbReference type="GO" id="GO:0072546">
    <property type="term" value="C:EMC complex"/>
    <property type="evidence" value="ECO:0007669"/>
    <property type="project" value="TreeGrafter"/>
</dbReference>
<feature type="signal peptide" evidence="8">
    <location>
        <begin position="1"/>
        <end position="19"/>
    </location>
</feature>
<sequence length="231" mass="24840">MFGSRLLLVLSSVCSLALALDIRGSILWNDVCPSFSNLSSVRVVLNDGKLSSGVTREGGFLIPDVPSGSYLLSALSHDYTFDSLRIDVPSDSESPSVHPHILGTPFSPASSIALAYPVVLTPRGKNAYYVAREGFNVMAMLSNPMMLIMGFTAIMMFAMPYIMKNLDPQMLEEMNNSQKKMMGVQSAMQSGDIKSGLAALVGAEDEPKSAGARNQPASSQVKNRGGKNKKR</sequence>
<name>A0A166AWL8_9AGAM</name>
<evidence type="ECO:0000256" key="3">
    <source>
        <dbReference type="ARBA" id="ARBA00022729"/>
    </source>
</evidence>
<keyword evidence="3 8" id="KW-0732">Signal</keyword>
<evidence type="ECO:0000256" key="6">
    <source>
        <dbReference type="SAM" id="MobiDB-lite"/>
    </source>
</evidence>